<evidence type="ECO:0000256" key="2">
    <source>
        <dbReference type="ARBA" id="ARBA00022729"/>
    </source>
</evidence>
<name>N6YH47_9RHOO</name>
<dbReference type="OrthoDB" id="9794826at2"/>
<comment type="similarity">
    <text evidence="1">Belongs to the leucine-binding protein family.</text>
</comment>
<dbReference type="Proteomes" id="UP000013047">
    <property type="component" value="Unassembled WGS sequence"/>
</dbReference>
<feature type="domain" description="Leucine-binding protein" evidence="3">
    <location>
        <begin position="29"/>
        <end position="376"/>
    </location>
</feature>
<organism evidence="4 5">
    <name type="scientific">Thauera phenylacetica B4P</name>
    <dbReference type="NCBI Taxonomy" id="1234382"/>
    <lineage>
        <taxon>Bacteria</taxon>
        <taxon>Pseudomonadati</taxon>
        <taxon>Pseudomonadota</taxon>
        <taxon>Betaproteobacteria</taxon>
        <taxon>Rhodocyclales</taxon>
        <taxon>Zoogloeaceae</taxon>
        <taxon>Thauera</taxon>
    </lineage>
</organism>
<reference evidence="4 5" key="1">
    <citation type="submission" date="2012-09" db="EMBL/GenBank/DDBJ databases">
        <title>Draft Genome Sequences of 6 Strains from Genus Thauera.</title>
        <authorList>
            <person name="Liu B."/>
            <person name="Shapleigh J.P."/>
            <person name="Frostegard A.H."/>
        </authorList>
    </citation>
    <scope>NUCLEOTIDE SEQUENCE [LARGE SCALE GENOMIC DNA]</scope>
    <source>
        <strain evidence="4 5">B4P</strain>
    </source>
</reference>
<dbReference type="InterPro" id="IPR051010">
    <property type="entry name" value="BCAA_transport"/>
</dbReference>
<dbReference type="CDD" id="cd19979">
    <property type="entry name" value="PBP1_ABC_ligand_binding-like"/>
    <property type="match status" value="1"/>
</dbReference>
<sequence>RGRRAFLHTCAAGLLAATLPGRAFGRAAPVRIGVDAEFMDPNSTADDAVLFGARAAVDDLNARGGVLGGRPLQLVTSDNRSVPARGVANLERLGAERDVVGVLCGKLSPVVIEQLPTLHALRLPLLAPWAAADAIIDNGQRPNYASRMGLSDTLAIDALLGEIERRKLRRIGLLAPQTAWGRSCQYAAERYIASRARQRLEIVGIEWHRWGTHDSIPDSYRTLLELGADALLLIANEPEGAALVKGLAGMPAQDLRPIFSHWGISGGCFPELCGAARQHVELELVQSFSFTYARGEDGARLAQRAMRHFGAETPLAVPSQTGIGPAYDLVRLLAVAIERAGGTHRPAIHEALEHLPTREGVVRSHAPAFTPTRHEALGAGDVLLCRFDAAGQLRPR</sequence>
<dbReference type="SUPFAM" id="SSF53822">
    <property type="entry name" value="Periplasmic binding protein-like I"/>
    <property type="match status" value="1"/>
</dbReference>
<dbReference type="RefSeq" id="WP_004387778.1">
    <property type="nucleotide sequence ID" value="NZ_AMXF01000427.1"/>
</dbReference>
<dbReference type="InterPro" id="IPR028081">
    <property type="entry name" value="Leu-bd"/>
</dbReference>
<evidence type="ECO:0000256" key="1">
    <source>
        <dbReference type="ARBA" id="ARBA00010062"/>
    </source>
</evidence>
<keyword evidence="5" id="KW-1185">Reference proteome</keyword>
<dbReference type="PANTHER" id="PTHR30483">
    <property type="entry name" value="LEUCINE-SPECIFIC-BINDING PROTEIN"/>
    <property type="match status" value="1"/>
</dbReference>
<gene>
    <name evidence="4" type="ORF">C667_23129</name>
</gene>
<dbReference type="Gene3D" id="3.40.50.2300">
    <property type="match status" value="2"/>
</dbReference>
<feature type="non-terminal residue" evidence="4">
    <location>
        <position position="1"/>
    </location>
</feature>
<proteinExistence type="inferred from homology"/>
<dbReference type="EMBL" id="AMXF01000427">
    <property type="protein sequence ID" value="ENO90800.1"/>
    <property type="molecule type" value="Genomic_DNA"/>
</dbReference>
<dbReference type="Pfam" id="PF13458">
    <property type="entry name" value="Peripla_BP_6"/>
    <property type="match status" value="1"/>
</dbReference>
<evidence type="ECO:0000313" key="5">
    <source>
        <dbReference type="Proteomes" id="UP000013047"/>
    </source>
</evidence>
<keyword evidence="4" id="KW-0675">Receptor</keyword>
<accession>N6YH47</accession>
<keyword evidence="2" id="KW-0732">Signal</keyword>
<dbReference type="AlphaFoldDB" id="N6YH47"/>
<comment type="caution">
    <text evidence="4">The sequence shown here is derived from an EMBL/GenBank/DDBJ whole genome shotgun (WGS) entry which is preliminary data.</text>
</comment>
<evidence type="ECO:0000313" key="4">
    <source>
        <dbReference type="EMBL" id="ENO90800.1"/>
    </source>
</evidence>
<dbReference type="PANTHER" id="PTHR30483:SF6">
    <property type="entry name" value="PERIPLASMIC BINDING PROTEIN OF ABC TRANSPORTER FOR NATURAL AMINO ACIDS"/>
    <property type="match status" value="1"/>
</dbReference>
<dbReference type="InterPro" id="IPR028082">
    <property type="entry name" value="Peripla_BP_I"/>
</dbReference>
<evidence type="ECO:0000259" key="3">
    <source>
        <dbReference type="Pfam" id="PF13458"/>
    </source>
</evidence>
<protein>
    <submittedName>
        <fullName evidence="4">Extracellular ligand-binding receptor</fullName>
    </submittedName>
</protein>